<dbReference type="AlphaFoldDB" id="A0A0D0BT16"/>
<dbReference type="InterPro" id="IPR056279">
    <property type="entry name" value="Aip3p_Bud6_N"/>
</dbReference>
<feature type="domain" description="Aip3p/Bud6 N-terminal" evidence="1">
    <location>
        <begin position="2"/>
        <end position="48"/>
    </location>
</feature>
<sequence>NEMTSVPDNLHNVLEQCLAEDTTPENLKLCLPAVQQIVTGLLQGLHITKSTHCPG</sequence>
<proteinExistence type="predicted"/>
<evidence type="ECO:0000313" key="2">
    <source>
        <dbReference type="EMBL" id="KIK52754.1"/>
    </source>
</evidence>
<name>A0A0D0BT16_9AGAR</name>
<dbReference type="EMBL" id="KN834838">
    <property type="protein sequence ID" value="KIK52754.1"/>
    <property type="molecule type" value="Genomic_DNA"/>
</dbReference>
<evidence type="ECO:0000313" key="3">
    <source>
        <dbReference type="Proteomes" id="UP000053593"/>
    </source>
</evidence>
<reference evidence="2 3" key="1">
    <citation type="submission" date="2014-04" db="EMBL/GenBank/DDBJ databases">
        <title>Evolutionary Origins and Diversification of the Mycorrhizal Mutualists.</title>
        <authorList>
            <consortium name="DOE Joint Genome Institute"/>
            <consortium name="Mycorrhizal Genomics Consortium"/>
            <person name="Kohler A."/>
            <person name="Kuo A."/>
            <person name="Nagy L.G."/>
            <person name="Floudas D."/>
            <person name="Copeland A."/>
            <person name="Barry K.W."/>
            <person name="Cichocki N."/>
            <person name="Veneault-Fourrey C."/>
            <person name="LaButti K."/>
            <person name="Lindquist E.A."/>
            <person name="Lipzen A."/>
            <person name="Lundell T."/>
            <person name="Morin E."/>
            <person name="Murat C."/>
            <person name="Riley R."/>
            <person name="Ohm R."/>
            <person name="Sun H."/>
            <person name="Tunlid A."/>
            <person name="Henrissat B."/>
            <person name="Grigoriev I.V."/>
            <person name="Hibbett D.S."/>
            <person name="Martin F."/>
        </authorList>
    </citation>
    <scope>NUCLEOTIDE SEQUENCE [LARGE SCALE GENOMIC DNA]</scope>
    <source>
        <strain evidence="2 3">FD-317 M1</strain>
    </source>
</reference>
<dbReference type="Proteomes" id="UP000053593">
    <property type="component" value="Unassembled WGS sequence"/>
</dbReference>
<accession>A0A0D0BT16</accession>
<protein>
    <recommendedName>
        <fullName evidence="1">Aip3p/Bud6 N-terminal domain-containing protein</fullName>
    </recommendedName>
</protein>
<organism evidence="2 3">
    <name type="scientific">Collybiopsis luxurians FD-317 M1</name>
    <dbReference type="NCBI Taxonomy" id="944289"/>
    <lineage>
        <taxon>Eukaryota</taxon>
        <taxon>Fungi</taxon>
        <taxon>Dikarya</taxon>
        <taxon>Basidiomycota</taxon>
        <taxon>Agaricomycotina</taxon>
        <taxon>Agaricomycetes</taxon>
        <taxon>Agaricomycetidae</taxon>
        <taxon>Agaricales</taxon>
        <taxon>Marasmiineae</taxon>
        <taxon>Omphalotaceae</taxon>
        <taxon>Collybiopsis</taxon>
        <taxon>Collybiopsis luxurians</taxon>
    </lineage>
</organism>
<dbReference type="OrthoDB" id="783096at2759"/>
<feature type="non-terminal residue" evidence="2">
    <location>
        <position position="1"/>
    </location>
</feature>
<dbReference type="HOGENOM" id="CLU_3037921_0_0_1"/>
<evidence type="ECO:0000259" key="1">
    <source>
        <dbReference type="Pfam" id="PF23153"/>
    </source>
</evidence>
<keyword evidence="3" id="KW-1185">Reference proteome</keyword>
<dbReference type="Pfam" id="PF23153">
    <property type="entry name" value="Aip3p_Bud6_N"/>
    <property type="match status" value="1"/>
</dbReference>
<gene>
    <name evidence="2" type="ORF">GYMLUDRAFT_179791</name>
</gene>